<evidence type="ECO:0000256" key="1">
    <source>
        <dbReference type="SAM" id="MobiDB-lite"/>
    </source>
</evidence>
<dbReference type="Proteomes" id="UP000729402">
    <property type="component" value="Unassembled WGS sequence"/>
</dbReference>
<dbReference type="AlphaFoldDB" id="A0A8J5SB99"/>
<comment type="caution">
    <text evidence="2">The sequence shown here is derived from an EMBL/GenBank/DDBJ whole genome shotgun (WGS) entry which is preliminary data.</text>
</comment>
<feature type="region of interest" description="Disordered" evidence="1">
    <location>
        <begin position="184"/>
        <end position="234"/>
    </location>
</feature>
<keyword evidence="3" id="KW-1185">Reference proteome</keyword>
<dbReference type="EMBL" id="JAAALK010000284">
    <property type="protein sequence ID" value="KAG8068428.1"/>
    <property type="molecule type" value="Genomic_DNA"/>
</dbReference>
<reference evidence="2" key="2">
    <citation type="submission" date="2021-02" db="EMBL/GenBank/DDBJ databases">
        <authorList>
            <person name="Kimball J.A."/>
            <person name="Haas M.W."/>
            <person name="Macchietto M."/>
            <person name="Kono T."/>
            <person name="Duquette J."/>
            <person name="Shao M."/>
        </authorList>
    </citation>
    <scope>NUCLEOTIDE SEQUENCE</scope>
    <source>
        <tissue evidence="2">Fresh leaf tissue</tissue>
    </source>
</reference>
<feature type="region of interest" description="Disordered" evidence="1">
    <location>
        <begin position="133"/>
        <end position="171"/>
    </location>
</feature>
<gene>
    <name evidence="2" type="ORF">GUJ93_ZPchr0005g15588</name>
</gene>
<protein>
    <submittedName>
        <fullName evidence="2">Uncharacterized protein</fullName>
    </submittedName>
</protein>
<reference evidence="2" key="1">
    <citation type="journal article" date="2021" name="bioRxiv">
        <title>Whole Genome Assembly and Annotation of Northern Wild Rice, Zizania palustris L., Supports a Whole Genome Duplication in the Zizania Genus.</title>
        <authorList>
            <person name="Haas M."/>
            <person name="Kono T."/>
            <person name="Macchietto M."/>
            <person name="Millas R."/>
            <person name="McGilp L."/>
            <person name="Shao M."/>
            <person name="Duquette J."/>
            <person name="Hirsch C.N."/>
            <person name="Kimball J."/>
        </authorList>
    </citation>
    <scope>NUCLEOTIDE SEQUENCE</scope>
    <source>
        <tissue evidence="2">Fresh leaf tissue</tissue>
    </source>
</reference>
<proteinExistence type="predicted"/>
<sequence length="234" mass="25841">MWVSLNAVLHTSPSPVHACTLASAKNERRQTGPHGQGSCLLVNCSTVSHAIDGNLGRRSYLSISVKDLGRGRNKRWRACRLAGHCPSTELNVWAVPECLTTRHYPNRRALLFPLPRETTSVCRQALWGKKTKQDRLPTGQSAMVGDDTEIGHYRSDESGSQDVEARGERPSCGLQWVSAKDVAMRRDRRGRRGSGREAGRGLSWVGAENNTTARRDRRGRWGQDAAGVAAQGMW</sequence>
<accession>A0A8J5SB99</accession>
<evidence type="ECO:0000313" key="3">
    <source>
        <dbReference type="Proteomes" id="UP000729402"/>
    </source>
</evidence>
<feature type="compositionally biased region" description="Basic and acidic residues" evidence="1">
    <location>
        <begin position="149"/>
        <end position="169"/>
    </location>
</feature>
<name>A0A8J5SB99_ZIZPA</name>
<organism evidence="2 3">
    <name type="scientific">Zizania palustris</name>
    <name type="common">Northern wild rice</name>
    <dbReference type="NCBI Taxonomy" id="103762"/>
    <lineage>
        <taxon>Eukaryota</taxon>
        <taxon>Viridiplantae</taxon>
        <taxon>Streptophyta</taxon>
        <taxon>Embryophyta</taxon>
        <taxon>Tracheophyta</taxon>
        <taxon>Spermatophyta</taxon>
        <taxon>Magnoliopsida</taxon>
        <taxon>Liliopsida</taxon>
        <taxon>Poales</taxon>
        <taxon>Poaceae</taxon>
        <taxon>BOP clade</taxon>
        <taxon>Oryzoideae</taxon>
        <taxon>Oryzeae</taxon>
        <taxon>Zizaniinae</taxon>
        <taxon>Zizania</taxon>
    </lineage>
</organism>
<evidence type="ECO:0000313" key="2">
    <source>
        <dbReference type="EMBL" id="KAG8068428.1"/>
    </source>
</evidence>